<dbReference type="SUPFAM" id="SSF103025">
    <property type="entry name" value="Folate-binding domain"/>
    <property type="match status" value="1"/>
</dbReference>
<dbReference type="Gene3D" id="4.10.1250.10">
    <property type="entry name" value="Aminomethyltransferase fragment"/>
    <property type="match status" value="1"/>
</dbReference>
<evidence type="ECO:0000313" key="11">
    <source>
        <dbReference type="Proteomes" id="UP001165366"/>
    </source>
</evidence>
<organism evidence="10 11">
    <name type="scientific">Rhodohalobacter sulfatireducens</name>
    <dbReference type="NCBI Taxonomy" id="2911366"/>
    <lineage>
        <taxon>Bacteria</taxon>
        <taxon>Pseudomonadati</taxon>
        <taxon>Balneolota</taxon>
        <taxon>Balneolia</taxon>
        <taxon>Balneolales</taxon>
        <taxon>Balneolaceae</taxon>
        <taxon>Rhodohalobacter</taxon>
    </lineage>
</organism>
<dbReference type="InterPro" id="IPR027266">
    <property type="entry name" value="TrmE/GcvT-like"/>
</dbReference>
<evidence type="ECO:0000313" key="10">
    <source>
        <dbReference type="EMBL" id="MCG2588603.1"/>
    </source>
</evidence>
<comment type="similarity">
    <text evidence="1 7">Belongs to the GcvT family.</text>
</comment>
<evidence type="ECO:0000259" key="9">
    <source>
        <dbReference type="Pfam" id="PF08669"/>
    </source>
</evidence>
<dbReference type="PANTHER" id="PTHR43757">
    <property type="entry name" value="AMINOMETHYLTRANSFERASE"/>
    <property type="match status" value="1"/>
</dbReference>
<dbReference type="Pfam" id="PF08669">
    <property type="entry name" value="GCV_T_C"/>
    <property type="match status" value="1"/>
</dbReference>
<evidence type="ECO:0000256" key="3">
    <source>
        <dbReference type="ARBA" id="ARBA00022576"/>
    </source>
</evidence>
<dbReference type="RefSeq" id="WP_237853443.1">
    <property type="nucleotide sequence ID" value="NZ_JAKLWS010000008.1"/>
</dbReference>
<evidence type="ECO:0000256" key="5">
    <source>
        <dbReference type="ARBA" id="ARBA00031395"/>
    </source>
</evidence>
<proteinExistence type="inferred from homology"/>
<dbReference type="InterPro" id="IPR029043">
    <property type="entry name" value="GcvT/YgfZ_C"/>
</dbReference>
<protein>
    <recommendedName>
        <fullName evidence="2 7">Aminomethyltransferase</fullName>
        <ecNumber evidence="2 7">2.1.2.10</ecNumber>
    </recommendedName>
    <alternativeName>
        <fullName evidence="5 7">Glycine cleavage system T protein</fullName>
    </alternativeName>
</protein>
<feature type="domain" description="GCVT N-terminal" evidence="8">
    <location>
        <begin position="7"/>
        <end position="265"/>
    </location>
</feature>
<dbReference type="NCBIfam" id="TIGR00528">
    <property type="entry name" value="gcvT"/>
    <property type="match status" value="1"/>
</dbReference>
<dbReference type="EC" id="2.1.2.10" evidence="2 7"/>
<keyword evidence="4 7" id="KW-0808">Transferase</keyword>
<dbReference type="Proteomes" id="UP001165366">
    <property type="component" value="Unassembled WGS sequence"/>
</dbReference>
<sequence length="364" mass="40909">MTKQTPLHSEHENLGARMTDFGGFEMPVQYAGIKQEHNAVRKHAGVFDVSHMGEFFISGPDALALIQKVTINDASTLEPGKAQYSAMCYENGGIVDDLLVYMLQENEYMLVVNASNIEKDFDWIQSHHDMDAVVEDRSDNMGLIALQGPKSVDILQKLTDTDVESIRFYRFEKGIVSGQEDIIISATGYTGEKGFELYVDIEKADIIKIWNEILDVGEEFNIEPAGLGARDTLRLEMGFALYGNDINKDTTPIEARMSWLTKFDKGDFIGKERLLQQKEEGATRKLMGFEVQEKRKIPRSGYEIRDNYGSKIGFVTSGTHSISLDKGIGMGYLKTEKAVESEKIFIKIRKDQVPALVVKPPFLN</sequence>
<comment type="caution">
    <text evidence="10">The sequence shown here is derived from an EMBL/GenBank/DDBJ whole genome shotgun (WGS) entry which is preliminary data.</text>
</comment>
<evidence type="ECO:0000256" key="6">
    <source>
        <dbReference type="ARBA" id="ARBA00047665"/>
    </source>
</evidence>
<dbReference type="HAMAP" id="MF_00259">
    <property type="entry name" value="GcvT"/>
    <property type="match status" value="1"/>
</dbReference>
<dbReference type="PANTHER" id="PTHR43757:SF2">
    <property type="entry name" value="AMINOMETHYLTRANSFERASE, MITOCHONDRIAL"/>
    <property type="match status" value="1"/>
</dbReference>
<feature type="domain" description="Aminomethyltransferase C-terminal" evidence="9">
    <location>
        <begin position="284"/>
        <end position="362"/>
    </location>
</feature>
<dbReference type="PIRSF" id="PIRSF006487">
    <property type="entry name" value="GcvT"/>
    <property type="match status" value="1"/>
</dbReference>
<dbReference type="InterPro" id="IPR013977">
    <property type="entry name" value="GcvT_C"/>
</dbReference>
<gene>
    <name evidence="7 10" type="primary">gcvT</name>
    <name evidence="10" type="ORF">L6773_08510</name>
</gene>
<dbReference type="NCBIfam" id="NF001567">
    <property type="entry name" value="PRK00389.1"/>
    <property type="match status" value="1"/>
</dbReference>
<keyword evidence="3 7" id="KW-0032">Aminotransferase</keyword>
<name>A0ABS9KCP3_9BACT</name>
<reference evidence="10" key="2">
    <citation type="submission" date="2024-05" db="EMBL/GenBank/DDBJ databases">
        <title>Rhodohalobacter halophilus gen. nov., sp. nov., a moderately halophilic member of the family Balneolaceae.</title>
        <authorList>
            <person name="Xia J."/>
        </authorList>
    </citation>
    <scope>NUCLEOTIDE SEQUENCE</scope>
    <source>
        <strain evidence="10">WB101</strain>
    </source>
</reference>
<dbReference type="InterPro" id="IPR006222">
    <property type="entry name" value="GCVT_N"/>
</dbReference>
<dbReference type="InterPro" id="IPR022903">
    <property type="entry name" value="GcvT_bac"/>
</dbReference>
<accession>A0ABS9KCP3</accession>
<evidence type="ECO:0000256" key="7">
    <source>
        <dbReference type="HAMAP-Rule" id="MF_00259"/>
    </source>
</evidence>
<evidence type="ECO:0000256" key="1">
    <source>
        <dbReference type="ARBA" id="ARBA00008609"/>
    </source>
</evidence>
<comment type="subunit">
    <text evidence="7">The glycine cleavage system is composed of four proteins: P, T, L and H.</text>
</comment>
<comment type="catalytic activity">
    <reaction evidence="6 7">
        <text>N(6)-[(R)-S(8)-aminomethyldihydrolipoyl]-L-lysyl-[protein] + (6S)-5,6,7,8-tetrahydrofolate = N(6)-[(R)-dihydrolipoyl]-L-lysyl-[protein] + (6R)-5,10-methylene-5,6,7,8-tetrahydrofolate + NH4(+)</text>
        <dbReference type="Rhea" id="RHEA:16945"/>
        <dbReference type="Rhea" id="RHEA-COMP:10475"/>
        <dbReference type="Rhea" id="RHEA-COMP:10492"/>
        <dbReference type="ChEBI" id="CHEBI:15636"/>
        <dbReference type="ChEBI" id="CHEBI:28938"/>
        <dbReference type="ChEBI" id="CHEBI:57453"/>
        <dbReference type="ChEBI" id="CHEBI:83100"/>
        <dbReference type="ChEBI" id="CHEBI:83143"/>
        <dbReference type="EC" id="2.1.2.10"/>
    </reaction>
</comment>
<dbReference type="EMBL" id="JAKLWS010000008">
    <property type="protein sequence ID" value="MCG2588603.1"/>
    <property type="molecule type" value="Genomic_DNA"/>
</dbReference>
<keyword evidence="11" id="KW-1185">Reference proteome</keyword>
<evidence type="ECO:0000259" key="8">
    <source>
        <dbReference type="Pfam" id="PF01571"/>
    </source>
</evidence>
<comment type="function">
    <text evidence="7">The glycine cleavage system catalyzes the degradation of glycine.</text>
</comment>
<dbReference type="Gene3D" id="3.30.70.1400">
    <property type="entry name" value="Aminomethyltransferase beta-barrel domains"/>
    <property type="match status" value="1"/>
</dbReference>
<evidence type="ECO:0000256" key="4">
    <source>
        <dbReference type="ARBA" id="ARBA00022679"/>
    </source>
</evidence>
<dbReference type="Pfam" id="PF01571">
    <property type="entry name" value="GCV_T"/>
    <property type="match status" value="1"/>
</dbReference>
<reference evidence="10" key="1">
    <citation type="submission" date="2022-01" db="EMBL/GenBank/DDBJ databases">
        <authorList>
            <person name="Wang Y."/>
        </authorList>
    </citation>
    <scope>NUCLEOTIDE SEQUENCE</scope>
    <source>
        <strain evidence="10">WB101</strain>
    </source>
</reference>
<dbReference type="GO" id="GO:0004047">
    <property type="term" value="F:aminomethyltransferase activity"/>
    <property type="evidence" value="ECO:0007669"/>
    <property type="project" value="UniProtKB-EC"/>
</dbReference>
<dbReference type="InterPro" id="IPR006223">
    <property type="entry name" value="GcvT"/>
</dbReference>
<dbReference type="InterPro" id="IPR028896">
    <property type="entry name" value="GcvT/YgfZ/DmdA"/>
</dbReference>
<evidence type="ECO:0000256" key="2">
    <source>
        <dbReference type="ARBA" id="ARBA00012616"/>
    </source>
</evidence>
<dbReference type="Gene3D" id="2.40.30.110">
    <property type="entry name" value="Aminomethyltransferase beta-barrel domains"/>
    <property type="match status" value="1"/>
</dbReference>
<dbReference type="SUPFAM" id="SSF101790">
    <property type="entry name" value="Aminomethyltransferase beta-barrel domain"/>
    <property type="match status" value="1"/>
</dbReference>
<dbReference type="Gene3D" id="3.30.1360.120">
    <property type="entry name" value="Probable tRNA modification gtpase trme, domain 1"/>
    <property type="match status" value="1"/>
</dbReference>